<dbReference type="AlphaFoldDB" id="A0A5B9Q349"/>
<organism evidence="4 5">
    <name type="scientific">Bythopirellula goksoeyrii</name>
    <dbReference type="NCBI Taxonomy" id="1400387"/>
    <lineage>
        <taxon>Bacteria</taxon>
        <taxon>Pseudomonadati</taxon>
        <taxon>Planctomycetota</taxon>
        <taxon>Planctomycetia</taxon>
        <taxon>Pirellulales</taxon>
        <taxon>Lacipirellulaceae</taxon>
        <taxon>Bythopirellula</taxon>
    </lineage>
</organism>
<dbReference type="GO" id="GO:0015074">
    <property type="term" value="P:DNA integration"/>
    <property type="evidence" value="ECO:0007669"/>
    <property type="project" value="InterPro"/>
</dbReference>
<evidence type="ECO:0000256" key="2">
    <source>
        <dbReference type="ARBA" id="ARBA00023172"/>
    </source>
</evidence>
<protein>
    <submittedName>
        <fullName evidence="4">Site-specific tyrosine recombinase XerC</fullName>
    </submittedName>
</protein>
<reference evidence="4 5" key="1">
    <citation type="submission" date="2019-08" db="EMBL/GenBank/DDBJ databases">
        <title>Deep-cultivation of Planctomycetes and their phenomic and genomic characterization uncovers novel biology.</title>
        <authorList>
            <person name="Wiegand S."/>
            <person name="Jogler M."/>
            <person name="Boedeker C."/>
            <person name="Pinto D."/>
            <person name="Vollmers J."/>
            <person name="Rivas-Marin E."/>
            <person name="Kohn T."/>
            <person name="Peeters S.H."/>
            <person name="Heuer A."/>
            <person name="Rast P."/>
            <person name="Oberbeckmann S."/>
            <person name="Bunk B."/>
            <person name="Jeske O."/>
            <person name="Meyerdierks A."/>
            <person name="Storesund J.E."/>
            <person name="Kallscheuer N."/>
            <person name="Luecker S."/>
            <person name="Lage O.M."/>
            <person name="Pohl T."/>
            <person name="Merkel B.J."/>
            <person name="Hornburger P."/>
            <person name="Mueller R.-W."/>
            <person name="Bruemmer F."/>
            <person name="Labrenz M."/>
            <person name="Spormann A.M."/>
            <person name="Op den Camp H."/>
            <person name="Overmann J."/>
            <person name="Amann R."/>
            <person name="Jetten M.S.M."/>
            <person name="Mascher T."/>
            <person name="Medema M.H."/>
            <person name="Devos D.P."/>
            <person name="Kaster A.-K."/>
            <person name="Ovreas L."/>
            <person name="Rohde M."/>
            <person name="Galperin M.Y."/>
            <person name="Jogler C."/>
        </authorList>
    </citation>
    <scope>NUCLEOTIDE SEQUENCE [LARGE SCALE GENOMIC DNA]</scope>
    <source>
        <strain evidence="4 5">Pr1d</strain>
    </source>
</reference>
<dbReference type="Gene3D" id="1.10.443.10">
    <property type="entry name" value="Intergrase catalytic core"/>
    <property type="match status" value="1"/>
</dbReference>
<dbReference type="PROSITE" id="PS51898">
    <property type="entry name" value="TYR_RECOMBINASE"/>
    <property type="match status" value="1"/>
</dbReference>
<dbReference type="EMBL" id="CP042913">
    <property type="protein sequence ID" value="QEG33458.1"/>
    <property type="molecule type" value="Genomic_DNA"/>
</dbReference>
<dbReference type="GO" id="GO:0006310">
    <property type="term" value="P:DNA recombination"/>
    <property type="evidence" value="ECO:0007669"/>
    <property type="project" value="UniProtKB-KW"/>
</dbReference>
<dbReference type="InterPro" id="IPR011010">
    <property type="entry name" value="DNA_brk_join_enz"/>
</dbReference>
<dbReference type="Proteomes" id="UP000323917">
    <property type="component" value="Chromosome"/>
</dbReference>
<keyword evidence="5" id="KW-1185">Reference proteome</keyword>
<dbReference type="Gene3D" id="1.10.150.130">
    <property type="match status" value="1"/>
</dbReference>
<sequence>MARRPQPWYRKSRRAWYVTVDGVQHHLGSDKPAAYELYYKLMGQPKKLKVASLSLADIADKYLRSLVYGKSPEATYQWYKGRLRDFISRHLELQAADLKPYQVQEWADENPNHAKATKRNKIRSVKRCLCWTVEQGYLDRNPIASLSAPSAEPKDQIISPEQFEQLIDLAPDQNLVSLLRIVWETGCRPQECLMVTADHVDLANSRWVFRPPEAKGNAMPRIVYLTDTARTITEEQMAQFSAGPLFRNSQAKPWNKDSVGCACDRIRVRLGKEMLEKEGFQPSRQEIEDMASSLADYRMSKGKRIQKTIAELNCEAKRKFIQRRARLLVPSFSLYTLRHTWATNALKRGVDALTVAILMGHKDPSTLARVYQHLSHNPEHLLLQACRASGCNIPSKLH</sequence>
<evidence type="ECO:0000313" key="4">
    <source>
        <dbReference type="EMBL" id="QEG33458.1"/>
    </source>
</evidence>
<dbReference type="PANTHER" id="PTHR30349:SF94">
    <property type="entry name" value="INTEGRASE_RECOMBINASE HI_1414-RELATED"/>
    <property type="match status" value="1"/>
</dbReference>
<feature type="domain" description="Tyr recombinase" evidence="3">
    <location>
        <begin position="153"/>
        <end position="386"/>
    </location>
</feature>
<dbReference type="InterPro" id="IPR050090">
    <property type="entry name" value="Tyrosine_recombinase_XerCD"/>
</dbReference>
<evidence type="ECO:0000256" key="1">
    <source>
        <dbReference type="ARBA" id="ARBA00023125"/>
    </source>
</evidence>
<dbReference type="InterPro" id="IPR002104">
    <property type="entry name" value="Integrase_catalytic"/>
</dbReference>
<dbReference type="OrthoDB" id="255290at2"/>
<keyword evidence="2" id="KW-0233">DNA recombination</keyword>
<proteinExistence type="predicted"/>
<dbReference type="InterPro" id="IPR013762">
    <property type="entry name" value="Integrase-like_cat_sf"/>
</dbReference>
<keyword evidence="1" id="KW-0238">DNA-binding</keyword>
<accession>A0A5B9Q349</accession>
<dbReference type="InterPro" id="IPR010998">
    <property type="entry name" value="Integrase_recombinase_N"/>
</dbReference>
<dbReference type="SUPFAM" id="SSF56349">
    <property type="entry name" value="DNA breaking-rejoining enzymes"/>
    <property type="match status" value="2"/>
</dbReference>
<evidence type="ECO:0000259" key="3">
    <source>
        <dbReference type="PROSITE" id="PS51898"/>
    </source>
</evidence>
<dbReference type="GO" id="GO:0003677">
    <property type="term" value="F:DNA binding"/>
    <property type="evidence" value="ECO:0007669"/>
    <property type="project" value="UniProtKB-KW"/>
</dbReference>
<dbReference type="Pfam" id="PF00589">
    <property type="entry name" value="Phage_integrase"/>
    <property type="match status" value="1"/>
</dbReference>
<gene>
    <name evidence="4" type="ORF">Pr1d_07210</name>
</gene>
<dbReference type="RefSeq" id="WP_148072224.1">
    <property type="nucleotide sequence ID" value="NZ_CP042913.1"/>
</dbReference>
<dbReference type="PANTHER" id="PTHR30349">
    <property type="entry name" value="PHAGE INTEGRASE-RELATED"/>
    <property type="match status" value="1"/>
</dbReference>
<dbReference type="KEGG" id="bgok:Pr1d_07210"/>
<name>A0A5B9Q349_9BACT</name>
<evidence type="ECO:0000313" key="5">
    <source>
        <dbReference type="Proteomes" id="UP000323917"/>
    </source>
</evidence>